<accession>A0ABP5N661</accession>
<dbReference type="RefSeq" id="WP_221335347.1">
    <property type="nucleotide sequence ID" value="NZ_BAAAOQ010000005.1"/>
</dbReference>
<dbReference type="Pfam" id="PF13692">
    <property type="entry name" value="Glyco_trans_1_4"/>
    <property type="match status" value="1"/>
</dbReference>
<dbReference type="Gene3D" id="3.40.50.2000">
    <property type="entry name" value="Glycogen Phosphorylase B"/>
    <property type="match status" value="2"/>
</dbReference>
<evidence type="ECO:0000313" key="6">
    <source>
        <dbReference type="Proteomes" id="UP001501391"/>
    </source>
</evidence>
<dbReference type="Proteomes" id="UP001501391">
    <property type="component" value="Unassembled WGS sequence"/>
</dbReference>
<dbReference type="EMBL" id="BAAAOQ010000005">
    <property type="protein sequence ID" value="GAA2194214.1"/>
    <property type="molecule type" value="Genomic_DNA"/>
</dbReference>
<reference evidence="6" key="1">
    <citation type="journal article" date="2019" name="Int. J. Syst. Evol. Microbiol.">
        <title>The Global Catalogue of Microorganisms (GCM) 10K type strain sequencing project: providing services to taxonomists for standard genome sequencing and annotation.</title>
        <authorList>
            <consortium name="The Broad Institute Genomics Platform"/>
            <consortium name="The Broad Institute Genome Sequencing Center for Infectious Disease"/>
            <person name="Wu L."/>
            <person name="Ma J."/>
        </authorList>
    </citation>
    <scope>NUCLEOTIDE SEQUENCE [LARGE SCALE GENOMIC DNA]</scope>
    <source>
        <strain evidence="6">JCM 14924</strain>
    </source>
</reference>
<evidence type="ECO:0000256" key="1">
    <source>
        <dbReference type="ARBA" id="ARBA00021292"/>
    </source>
</evidence>
<gene>
    <name evidence="5" type="ORF">GCM10009787_19260</name>
</gene>
<protein>
    <recommendedName>
        <fullName evidence="1">D-inositol 3-phosphate glycosyltransferase</fullName>
    </recommendedName>
</protein>
<evidence type="ECO:0000256" key="3">
    <source>
        <dbReference type="ARBA" id="ARBA00022679"/>
    </source>
</evidence>
<dbReference type="SUPFAM" id="SSF53756">
    <property type="entry name" value="UDP-Glycosyltransferase/glycogen phosphorylase"/>
    <property type="match status" value="1"/>
</dbReference>
<evidence type="ECO:0000256" key="2">
    <source>
        <dbReference type="ARBA" id="ARBA00022676"/>
    </source>
</evidence>
<keyword evidence="6" id="KW-1185">Reference proteome</keyword>
<keyword evidence="2" id="KW-0328">Glycosyltransferase</keyword>
<comment type="caution">
    <text evidence="5">The sequence shown here is derived from an EMBL/GenBank/DDBJ whole genome shotgun (WGS) entry which is preliminary data.</text>
</comment>
<keyword evidence="3" id="KW-0808">Transferase</keyword>
<proteinExistence type="predicted"/>
<dbReference type="InterPro" id="IPR028098">
    <property type="entry name" value="Glyco_trans_4-like_N"/>
</dbReference>
<evidence type="ECO:0000259" key="4">
    <source>
        <dbReference type="Pfam" id="PF13439"/>
    </source>
</evidence>
<sequence length="368" mass="40622">MSGPTGTRQEPSGKGLRVCLLLRYFTVGGLERVVTSLANELVERGVDVRVVALAVAKRNALMTELDPRVEAITLSGPPLRRLAAVARLTRGRVVHLHFGDGRIHPLVRLALRGRRTVVSYHSDYTHKRSRLRNRIDRYVNRRTDQILAVSQAVRDFCTSQIGLEQERVEVVPNAIRVDCPKRADKGEHGGLVVISLAGLYPHKNQATVLAGVAEARRRGVDVQLRVIGDGPQMAQLYQQSVALGIAEAVEWYGQVWRRDLVLPLLTTSQVFVSASRFEGMPISILEAMAAGLPLVLSDISSHRETAGEAGLYFAPDKPGELAAALEGLAADAHRRKELGETSLERSGLFDLDRFTDRHLQVYRRVSGR</sequence>
<dbReference type="CDD" id="cd03801">
    <property type="entry name" value="GT4_PimA-like"/>
    <property type="match status" value="1"/>
</dbReference>
<feature type="domain" description="Glycosyltransferase subfamily 4-like N-terminal" evidence="4">
    <location>
        <begin position="27"/>
        <end position="177"/>
    </location>
</feature>
<name>A0ABP5N661_9ACTN</name>
<dbReference type="PANTHER" id="PTHR12526">
    <property type="entry name" value="GLYCOSYLTRANSFERASE"/>
    <property type="match status" value="1"/>
</dbReference>
<dbReference type="Pfam" id="PF13439">
    <property type="entry name" value="Glyco_transf_4"/>
    <property type="match status" value="1"/>
</dbReference>
<evidence type="ECO:0000313" key="5">
    <source>
        <dbReference type="EMBL" id="GAA2194214.1"/>
    </source>
</evidence>
<organism evidence="5 6">
    <name type="scientific">Streptomyces bangladeshensis</name>
    <dbReference type="NCBI Taxonomy" id="295352"/>
    <lineage>
        <taxon>Bacteria</taxon>
        <taxon>Bacillati</taxon>
        <taxon>Actinomycetota</taxon>
        <taxon>Actinomycetes</taxon>
        <taxon>Kitasatosporales</taxon>
        <taxon>Streptomycetaceae</taxon>
        <taxon>Streptomyces</taxon>
    </lineage>
</organism>